<organism evidence="1 3">
    <name type="scientific">Gymnopus androsaceus JB14</name>
    <dbReference type="NCBI Taxonomy" id="1447944"/>
    <lineage>
        <taxon>Eukaryota</taxon>
        <taxon>Fungi</taxon>
        <taxon>Dikarya</taxon>
        <taxon>Basidiomycota</taxon>
        <taxon>Agaricomycotina</taxon>
        <taxon>Agaricomycetes</taxon>
        <taxon>Agaricomycetidae</taxon>
        <taxon>Agaricales</taxon>
        <taxon>Marasmiineae</taxon>
        <taxon>Omphalotaceae</taxon>
        <taxon>Gymnopus</taxon>
    </lineage>
</organism>
<dbReference type="EMBL" id="ML769597">
    <property type="protein sequence ID" value="KAE9392394.1"/>
    <property type="molecule type" value="Genomic_DNA"/>
</dbReference>
<evidence type="ECO:0000313" key="2">
    <source>
        <dbReference type="EMBL" id="KAE9392394.1"/>
    </source>
</evidence>
<keyword evidence="3" id="KW-1185">Reference proteome</keyword>
<evidence type="ECO:0000313" key="3">
    <source>
        <dbReference type="Proteomes" id="UP000799118"/>
    </source>
</evidence>
<evidence type="ECO:0000313" key="1">
    <source>
        <dbReference type="EMBL" id="KAE9392393.1"/>
    </source>
</evidence>
<protein>
    <submittedName>
        <fullName evidence="1">Uncharacterized protein</fullName>
    </submittedName>
</protein>
<dbReference type="AlphaFoldDB" id="A0A6A4H3R8"/>
<accession>A0A6A4H3R8</accession>
<dbReference type="EMBL" id="ML769597">
    <property type="protein sequence ID" value="KAE9392393.1"/>
    <property type="molecule type" value="Genomic_DNA"/>
</dbReference>
<dbReference type="Proteomes" id="UP000799118">
    <property type="component" value="Unassembled WGS sequence"/>
</dbReference>
<dbReference type="OrthoDB" id="2962822at2759"/>
<sequence length="100" mass="10406">MLITTIVMAAVMYDTTGQTIEFSTSEGCESFTETFQGDCGVCLSPPGNFGSVLFSGISSTQEVQIFNEAGCTSASLVGQGFGPACWDQGHTSIRSALVSC</sequence>
<proteinExistence type="predicted"/>
<name>A0A6A4H3R8_9AGAR</name>
<reference evidence="1" key="1">
    <citation type="journal article" date="2019" name="Environ. Microbiol.">
        <title>Fungal ecological strategies reflected in gene transcription - a case study of two litter decomposers.</title>
        <authorList>
            <person name="Barbi F."/>
            <person name="Kohler A."/>
            <person name="Barry K."/>
            <person name="Baskaran P."/>
            <person name="Daum C."/>
            <person name="Fauchery L."/>
            <person name="Ihrmark K."/>
            <person name="Kuo A."/>
            <person name="LaButti K."/>
            <person name="Lipzen A."/>
            <person name="Morin E."/>
            <person name="Grigoriev I.V."/>
            <person name="Henrissat B."/>
            <person name="Lindahl B."/>
            <person name="Martin F."/>
        </authorList>
    </citation>
    <scope>NUCLEOTIDE SEQUENCE</scope>
    <source>
        <strain evidence="1">JB14</strain>
    </source>
</reference>
<gene>
    <name evidence="1" type="ORF">BT96DRAFT_830685</name>
    <name evidence="2" type="ORF">BT96DRAFT_830704</name>
</gene>